<keyword evidence="6" id="KW-0809">Transit peptide</keyword>
<dbReference type="OrthoDB" id="186013at2759"/>
<comment type="subcellular location">
    <subcellularLocation>
        <location evidence="1">Mitochondrion inner membrane</location>
        <topology evidence="1">Single-pass membrane protein</topology>
    </subcellularLocation>
</comment>
<comment type="similarity">
    <text evidence="3">Belongs to the cytochrome c oxidase IV family.</text>
</comment>
<dbReference type="EMBL" id="CP028774">
    <property type="protein sequence ID" value="AWU74867.1"/>
    <property type="molecule type" value="Genomic_DNA"/>
</dbReference>
<evidence type="ECO:0008006" key="13">
    <source>
        <dbReference type="Google" id="ProtNLM"/>
    </source>
</evidence>
<evidence type="ECO:0000256" key="10">
    <source>
        <dbReference type="ARBA" id="ARBA00023136"/>
    </source>
</evidence>
<reference evidence="11 12" key="1">
    <citation type="submission" date="2018-06" db="EMBL/GenBank/DDBJ databases">
        <title>Population genomics shows no distinction between pathogenic Candida krusei and environmental Pichia kudriavzevii: One species, four names.</title>
        <authorList>
            <person name="Douglass A.P."/>
            <person name="Offei B."/>
            <person name="Braun-Galleani S."/>
            <person name="Coughlan A.Y."/>
            <person name="Martos A."/>
            <person name="Ortiz-Merino R.A."/>
            <person name="Byrne K.P."/>
            <person name="Wolfe K.H."/>
        </authorList>
    </citation>
    <scope>NUCLEOTIDE SEQUENCE [LARGE SCALE GENOMIC DNA]</scope>
    <source>
        <strain evidence="11 12">CBS573</strain>
    </source>
</reference>
<dbReference type="STRING" id="4909.A0A2U9R0Q4"/>
<dbReference type="GO" id="GO:0006123">
    <property type="term" value="P:mitochondrial electron transport, cytochrome c to oxygen"/>
    <property type="evidence" value="ECO:0007669"/>
    <property type="project" value="InterPro"/>
</dbReference>
<dbReference type="InterPro" id="IPR036639">
    <property type="entry name" value="Cyt_c_oxidase_su4_sf"/>
</dbReference>
<evidence type="ECO:0000256" key="8">
    <source>
        <dbReference type="ARBA" id="ARBA00023002"/>
    </source>
</evidence>
<keyword evidence="10" id="KW-0472">Membrane</keyword>
<accession>A0A2U9R0Q4</accession>
<dbReference type="VEuPathDB" id="FungiDB:C5L36_0B01320"/>
<keyword evidence="8" id="KW-0560">Oxidoreductase</keyword>
<evidence type="ECO:0000313" key="11">
    <source>
        <dbReference type="EMBL" id="AWU74867.1"/>
    </source>
</evidence>
<dbReference type="Gene3D" id="1.10.442.10">
    <property type="entry name" value="Cytochrome c oxidase subunit IV"/>
    <property type="match status" value="1"/>
</dbReference>
<dbReference type="GO" id="GO:0005743">
    <property type="term" value="C:mitochondrial inner membrane"/>
    <property type="evidence" value="ECO:0007669"/>
    <property type="project" value="UniProtKB-SubCell"/>
</dbReference>
<dbReference type="PANTHER" id="PTHR10707:SF10">
    <property type="entry name" value="CYTOCHROME C OXIDASE SUBUNIT 4"/>
    <property type="match status" value="1"/>
</dbReference>
<dbReference type="GeneID" id="40382632"/>
<dbReference type="SUPFAM" id="SSF81406">
    <property type="entry name" value="Mitochondrial cytochrome c oxidase subunit IV"/>
    <property type="match status" value="1"/>
</dbReference>
<evidence type="ECO:0000313" key="12">
    <source>
        <dbReference type="Proteomes" id="UP000249293"/>
    </source>
</evidence>
<keyword evidence="12" id="KW-1185">Reference proteome</keyword>
<proteinExistence type="inferred from homology"/>
<evidence type="ECO:0000256" key="2">
    <source>
        <dbReference type="ARBA" id="ARBA00004673"/>
    </source>
</evidence>
<dbReference type="GO" id="GO:0016491">
    <property type="term" value="F:oxidoreductase activity"/>
    <property type="evidence" value="ECO:0007669"/>
    <property type="project" value="UniProtKB-KW"/>
</dbReference>
<dbReference type="AlphaFoldDB" id="A0A2U9R0Q4"/>
<dbReference type="InterPro" id="IPR004203">
    <property type="entry name" value="Cyt_c_oxidase_su4_fam"/>
</dbReference>
<comment type="pathway">
    <text evidence="2">Energy metabolism; oxidative phosphorylation.</text>
</comment>
<keyword evidence="9" id="KW-0496">Mitochondrion</keyword>
<evidence type="ECO:0000256" key="7">
    <source>
        <dbReference type="ARBA" id="ARBA00022989"/>
    </source>
</evidence>
<protein>
    <recommendedName>
        <fullName evidence="13">Cytochrome c oxidase polypeptide 5, mitochondrial</fullName>
    </recommendedName>
</protein>
<evidence type="ECO:0000256" key="4">
    <source>
        <dbReference type="ARBA" id="ARBA00022692"/>
    </source>
</evidence>
<evidence type="ECO:0000256" key="6">
    <source>
        <dbReference type="ARBA" id="ARBA00022946"/>
    </source>
</evidence>
<keyword evidence="7" id="KW-1133">Transmembrane helix</keyword>
<dbReference type="Proteomes" id="UP000249293">
    <property type="component" value="Chromosome 2"/>
</dbReference>
<dbReference type="KEGG" id="pkz:C5L36_0B01320"/>
<keyword evidence="4" id="KW-0812">Transmembrane</keyword>
<sequence length="179" mass="20243">MTMLARLFIRSVRERGVWALERACGGPIFRTRSSVTSQMCGCKAQQVGVAMTRREYSASGGGETVSDDHEEEYYVDVSNIESRWAGLGFDAQQDIISYLNVKQEFGWEYLSKDEKRAIYYIAYGKWGPRDPAVMSSAEFVFKLMTNMLLFSVLGFSLLNYAIDQEKIAEFNGAEESTSE</sequence>
<organism evidence="11 12">
    <name type="scientific">Pichia kudriavzevii</name>
    <name type="common">Yeast</name>
    <name type="synonym">Issatchenkia orientalis</name>
    <dbReference type="NCBI Taxonomy" id="4909"/>
    <lineage>
        <taxon>Eukaryota</taxon>
        <taxon>Fungi</taxon>
        <taxon>Dikarya</taxon>
        <taxon>Ascomycota</taxon>
        <taxon>Saccharomycotina</taxon>
        <taxon>Pichiomycetes</taxon>
        <taxon>Pichiales</taxon>
        <taxon>Pichiaceae</taxon>
        <taxon>Pichia</taxon>
    </lineage>
</organism>
<name>A0A2U9R0Q4_PICKU</name>
<gene>
    <name evidence="11" type="ORF">C5L36_0B01320</name>
</gene>
<evidence type="ECO:0000256" key="3">
    <source>
        <dbReference type="ARBA" id="ARBA00008135"/>
    </source>
</evidence>
<dbReference type="RefSeq" id="XP_029320344.1">
    <property type="nucleotide sequence ID" value="XM_029464485.1"/>
</dbReference>
<keyword evidence="5" id="KW-0999">Mitochondrion inner membrane</keyword>
<dbReference type="Pfam" id="PF02936">
    <property type="entry name" value="COX4"/>
    <property type="match status" value="1"/>
</dbReference>
<dbReference type="PANTHER" id="PTHR10707">
    <property type="entry name" value="CYTOCHROME C OXIDASE SUBUNIT IV"/>
    <property type="match status" value="1"/>
</dbReference>
<evidence type="ECO:0000256" key="1">
    <source>
        <dbReference type="ARBA" id="ARBA00004434"/>
    </source>
</evidence>
<dbReference type="GO" id="GO:0045277">
    <property type="term" value="C:respiratory chain complex IV"/>
    <property type="evidence" value="ECO:0007669"/>
    <property type="project" value="InterPro"/>
</dbReference>
<evidence type="ECO:0000256" key="9">
    <source>
        <dbReference type="ARBA" id="ARBA00023128"/>
    </source>
</evidence>
<evidence type="ECO:0000256" key="5">
    <source>
        <dbReference type="ARBA" id="ARBA00022792"/>
    </source>
</evidence>